<dbReference type="AlphaFoldDB" id="A0A8K0P627"/>
<keyword evidence="3" id="KW-1185">Reference proteome</keyword>
<reference evidence="2" key="2">
    <citation type="submission" date="2017-10" db="EMBL/GenBank/DDBJ databases">
        <title>Ladona fulva Genome sequencing and assembly.</title>
        <authorList>
            <person name="Murali S."/>
            <person name="Richards S."/>
            <person name="Bandaranaike D."/>
            <person name="Bellair M."/>
            <person name="Blankenburg K."/>
            <person name="Chao H."/>
            <person name="Dinh H."/>
            <person name="Doddapaneni H."/>
            <person name="Dugan-Rocha S."/>
            <person name="Elkadiri S."/>
            <person name="Gnanaolivu R."/>
            <person name="Hernandez B."/>
            <person name="Skinner E."/>
            <person name="Javaid M."/>
            <person name="Lee S."/>
            <person name="Li M."/>
            <person name="Ming W."/>
            <person name="Munidasa M."/>
            <person name="Muniz J."/>
            <person name="Nguyen L."/>
            <person name="Hughes D."/>
            <person name="Osuji N."/>
            <person name="Pu L.-L."/>
            <person name="Puazo M."/>
            <person name="Qu C."/>
            <person name="Quiroz J."/>
            <person name="Raj R."/>
            <person name="Weissenberger G."/>
            <person name="Xin Y."/>
            <person name="Zou X."/>
            <person name="Han Y."/>
            <person name="Worley K."/>
            <person name="Muzny D."/>
            <person name="Gibbs R."/>
        </authorList>
    </citation>
    <scope>NUCLEOTIDE SEQUENCE</scope>
    <source>
        <strain evidence="2">Sampled in the wild</strain>
    </source>
</reference>
<evidence type="ECO:0000259" key="1">
    <source>
        <dbReference type="Pfam" id="PF11838"/>
    </source>
</evidence>
<accession>A0A8K0P627</accession>
<evidence type="ECO:0000313" key="3">
    <source>
        <dbReference type="Proteomes" id="UP000792457"/>
    </source>
</evidence>
<feature type="domain" description="ERAP1-like C-terminal" evidence="1">
    <location>
        <begin position="5"/>
        <end position="100"/>
    </location>
</feature>
<reference evidence="2" key="1">
    <citation type="submission" date="2013-04" db="EMBL/GenBank/DDBJ databases">
        <authorList>
            <person name="Qu J."/>
            <person name="Murali S.C."/>
            <person name="Bandaranaike D."/>
            <person name="Bellair M."/>
            <person name="Blankenburg K."/>
            <person name="Chao H."/>
            <person name="Dinh H."/>
            <person name="Doddapaneni H."/>
            <person name="Downs B."/>
            <person name="Dugan-Rocha S."/>
            <person name="Elkadiri S."/>
            <person name="Gnanaolivu R.D."/>
            <person name="Hernandez B."/>
            <person name="Javaid M."/>
            <person name="Jayaseelan J.C."/>
            <person name="Lee S."/>
            <person name="Li M."/>
            <person name="Ming W."/>
            <person name="Munidasa M."/>
            <person name="Muniz J."/>
            <person name="Nguyen L."/>
            <person name="Ongeri F."/>
            <person name="Osuji N."/>
            <person name="Pu L.-L."/>
            <person name="Puazo M."/>
            <person name="Qu C."/>
            <person name="Quiroz J."/>
            <person name="Raj R."/>
            <person name="Weissenberger G."/>
            <person name="Xin Y."/>
            <person name="Zou X."/>
            <person name="Han Y."/>
            <person name="Richards S."/>
            <person name="Worley K."/>
            <person name="Muzny D."/>
            <person name="Gibbs R."/>
        </authorList>
    </citation>
    <scope>NUCLEOTIDE SEQUENCE</scope>
    <source>
        <strain evidence="2">Sampled in the wild</strain>
    </source>
</reference>
<comment type="caution">
    <text evidence="2">The sequence shown here is derived from an EMBL/GenBank/DDBJ whole genome shotgun (WGS) entry which is preliminary data.</text>
</comment>
<proteinExistence type="predicted"/>
<sequence length="120" mass="13865">MLLNSSSGISNEDGRIVLASMTKNPLGSSLVFDSLRNNWDGIWKTKGSDFPQFAEAIVETMKYMNTPDQLTQLRQFWNDHQGKLGSMKRSFKQAIDKVQANIKWMERSYEDIKTWIESQQ</sequence>
<organism evidence="2 3">
    <name type="scientific">Ladona fulva</name>
    <name type="common">Scarce chaser dragonfly</name>
    <name type="synonym">Libellula fulva</name>
    <dbReference type="NCBI Taxonomy" id="123851"/>
    <lineage>
        <taxon>Eukaryota</taxon>
        <taxon>Metazoa</taxon>
        <taxon>Ecdysozoa</taxon>
        <taxon>Arthropoda</taxon>
        <taxon>Hexapoda</taxon>
        <taxon>Insecta</taxon>
        <taxon>Pterygota</taxon>
        <taxon>Palaeoptera</taxon>
        <taxon>Odonata</taxon>
        <taxon>Epiprocta</taxon>
        <taxon>Anisoptera</taxon>
        <taxon>Libelluloidea</taxon>
        <taxon>Libellulidae</taxon>
        <taxon>Ladona</taxon>
    </lineage>
</organism>
<name>A0A8K0P627_LADFU</name>
<dbReference type="InterPro" id="IPR024571">
    <property type="entry name" value="ERAP1-like_C_dom"/>
</dbReference>
<dbReference type="Proteomes" id="UP000792457">
    <property type="component" value="Unassembled WGS sequence"/>
</dbReference>
<evidence type="ECO:0000313" key="2">
    <source>
        <dbReference type="EMBL" id="KAG8235176.1"/>
    </source>
</evidence>
<gene>
    <name evidence="2" type="ORF">J437_LFUL015482</name>
</gene>
<dbReference type="OrthoDB" id="510539at2759"/>
<protein>
    <recommendedName>
        <fullName evidence="1">ERAP1-like C-terminal domain-containing protein</fullName>
    </recommendedName>
</protein>
<dbReference type="EMBL" id="KZ308884">
    <property type="protein sequence ID" value="KAG8235176.1"/>
    <property type="molecule type" value="Genomic_DNA"/>
</dbReference>
<dbReference type="Gene3D" id="1.25.50.20">
    <property type="match status" value="1"/>
</dbReference>
<dbReference type="Pfam" id="PF11838">
    <property type="entry name" value="ERAP1_C"/>
    <property type="match status" value="1"/>
</dbReference>